<feature type="compositionally biased region" description="Polar residues" evidence="5">
    <location>
        <begin position="34"/>
        <end position="63"/>
    </location>
</feature>
<evidence type="ECO:0000256" key="2">
    <source>
        <dbReference type="ARBA" id="ARBA00022980"/>
    </source>
</evidence>
<keyword evidence="3 4" id="KW-0687">Ribonucleoprotein</keyword>
<evidence type="ECO:0000256" key="1">
    <source>
        <dbReference type="ARBA" id="ARBA00009451"/>
    </source>
</evidence>
<dbReference type="InterPro" id="IPR036394">
    <property type="entry name" value="Ribosomal_uL22_sf"/>
</dbReference>
<evidence type="ECO:0000313" key="7">
    <source>
        <dbReference type="Proteomes" id="UP001153365"/>
    </source>
</evidence>
<organism evidence="6 7">
    <name type="scientific">Phakopsora pachyrhizi</name>
    <name type="common">Asian soybean rust disease fungus</name>
    <dbReference type="NCBI Taxonomy" id="170000"/>
    <lineage>
        <taxon>Eukaryota</taxon>
        <taxon>Fungi</taxon>
        <taxon>Dikarya</taxon>
        <taxon>Basidiomycota</taxon>
        <taxon>Pucciniomycotina</taxon>
        <taxon>Pucciniomycetes</taxon>
        <taxon>Pucciniales</taxon>
        <taxon>Phakopsoraceae</taxon>
        <taxon>Phakopsora</taxon>
    </lineage>
</organism>
<dbReference type="Pfam" id="PF00237">
    <property type="entry name" value="Ribosomal_L22"/>
    <property type="match status" value="1"/>
</dbReference>
<sequence>MLRGSIRKTAQTVCSSSSQSSSQSIKKSFSTSIRCSNDSSLPETQMCSKNNNQSKEDNSLTSQTISALRRQSIANADANYQALPPATSGFDKLSIKNPKSFLKPRIHISSFPKLALRLTKPAKETDAYGINFGVTARKVDPPGEELKTKTDDQKLSLVDRAIKARESQKSLRNIKKYIGSDSSRMIDDSSIVSDEPSRFKKAFGSINDDPSCHKASSPTLPISHKKLRDLSHLINQHRLTLDQAILQMRFSHKAIASKVLDLLVKAKNDAIKRGFRADRLIIEQTWVSKGFHTSELQIRARGRHGKMKHPTSKFNIILRQSSDLSNLAMRKRIESLKSKKRLTQRGCIRGSPIRLPSDGVLPSSVEQTANWAW</sequence>
<dbReference type="EMBL" id="CALTRL010004876">
    <property type="protein sequence ID" value="CAH7683730.1"/>
    <property type="molecule type" value="Genomic_DNA"/>
</dbReference>
<dbReference type="PANTHER" id="PTHR13501">
    <property type="entry name" value="CHLOROPLAST 50S RIBOSOMAL PROTEIN L22-RELATED"/>
    <property type="match status" value="1"/>
</dbReference>
<gene>
    <name evidence="6" type="ORF">PPACK8108_LOCUS17420</name>
</gene>
<evidence type="ECO:0000256" key="4">
    <source>
        <dbReference type="RuleBase" id="RU004005"/>
    </source>
</evidence>
<dbReference type="Gene3D" id="3.90.470.10">
    <property type="entry name" value="Ribosomal protein L22/L17"/>
    <property type="match status" value="1"/>
</dbReference>
<protein>
    <submittedName>
        <fullName evidence="6">Ribosomal protein L22/L17</fullName>
    </submittedName>
</protein>
<dbReference type="PANTHER" id="PTHR13501:SF10">
    <property type="entry name" value="LARGE RIBOSOMAL SUBUNIT PROTEIN UL22M"/>
    <property type="match status" value="1"/>
</dbReference>
<dbReference type="SUPFAM" id="SSF54843">
    <property type="entry name" value="Ribosomal protein L22"/>
    <property type="match status" value="1"/>
</dbReference>
<dbReference type="InterPro" id="IPR001063">
    <property type="entry name" value="Ribosomal_uL22"/>
</dbReference>
<dbReference type="GO" id="GO:0015934">
    <property type="term" value="C:large ribosomal subunit"/>
    <property type="evidence" value="ECO:0007669"/>
    <property type="project" value="InterPro"/>
</dbReference>
<feature type="compositionally biased region" description="Low complexity" evidence="5">
    <location>
        <begin position="15"/>
        <end position="33"/>
    </location>
</feature>
<dbReference type="GO" id="GO:0006412">
    <property type="term" value="P:translation"/>
    <property type="evidence" value="ECO:0007669"/>
    <property type="project" value="InterPro"/>
</dbReference>
<keyword evidence="7" id="KW-1185">Reference proteome</keyword>
<evidence type="ECO:0000313" key="6">
    <source>
        <dbReference type="EMBL" id="CAH7683730.1"/>
    </source>
</evidence>
<dbReference type="AlphaFoldDB" id="A0AAV0BBP6"/>
<proteinExistence type="inferred from homology"/>
<dbReference type="InterPro" id="IPR047867">
    <property type="entry name" value="Ribosomal_uL22_bac/org-type"/>
</dbReference>
<evidence type="ECO:0000256" key="3">
    <source>
        <dbReference type="ARBA" id="ARBA00023274"/>
    </source>
</evidence>
<keyword evidence="2 4" id="KW-0689">Ribosomal protein</keyword>
<evidence type="ECO:0000256" key="5">
    <source>
        <dbReference type="SAM" id="MobiDB-lite"/>
    </source>
</evidence>
<comment type="similarity">
    <text evidence="1 4">Belongs to the universal ribosomal protein uL22 family.</text>
</comment>
<accession>A0AAV0BBP6</accession>
<feature type="region of interest" description="Disordered" evidence="5">
    <location>
        <begin position="1"/>
        <end position="63"/>
    </location>
</feature>
<dbReference type="Proteomes" id="UP001153365">
    <property type="component" value="Unassembled WGS sequence"/>
</dbReference>
<reference evidence="6" key="1">
    <citation type="submission" date="2022-06" db="EMBL/GenBank/DDBJ databases">
        <authorList>
            <consortium name="SYNGENTA / RWTH Aachen University"/>
        </authorList>
    </citation>
    <scope>NUCLEOTIDE SEQUENCE</scope>
</reference>
<name>A0AAV0BBP6_PHAPC</name>
<comment type="caution">
    <text evidence="6">The sequence shown here is derived from an EMBL/GenBank/DDBJ whole genome shotgun (WGS) entry which is preliminary data.</text>
</comment>
<dbReference type="GO" id="GO:0003735">
    <property type="term" value="F:structural constituent of ribosome"/>
    <property type="evidence" value="ECO:0007669"/>
    <property type="project" value="InterPro"/>
</dbReference>